<dbReference type="InterPro" id="IPR000719">
    <property type="entry name" value="Prot_kinase_dom"/>
</dbReference>
<feature type="region of interest" description="Disordered" evidence="8">
    <location>
        <begin position="306"/>
        <end position="325"/>
    </location>
</feature>
<feature type="binding site" evidence="7">
    <location>
        <position position="46"/>
    </location>
    <ligand>
        <name>ATP</name>
        <dbReference type="ChEBI" id="CHEBI:30616"/>
    </ligand>
</feature>
<accession>A0AAU8JU52</accession>
<dbReference type="PROSITE" id="PS50011">
    <property type="entry name" value="PROTEIN_KINASE_DOM"/>
    <property type="match status" value="1"/>
</dbReference>
<evidence type="ECO:0000259" key="9">
    <source>
        <dbReference type="PROSITE" id="PS50011"/>
    </source>
</evidence>
<evidence type="ECO:0000256" key="8">
    <source>
        <dbReference type="SAM" id="MobiDB-lite"/>
    </source>
</evidence>
<evidence type="ECO:0000256" key="2">
    <source>
        <dbReference type="ARBA" id="ARBA00022527"/>
    </source>
</evidence>
<evidence type="ECO:0000256" key="1">
    <source>
        <dbReference type="ARBA" id="ARBA00012513"/>
    </source>
</evidence>
<dbReference type="RefSeq" id="WP_354638625.1">
    <property type="nucleotide sequence ID" value="NZ_CP159872.1"/>
</dbReference>
<dbReference type="Gene3D" id="3.30.200.20">
    <property type="entry name" value="Phosphorylase Kinase, domain 1"/>
    <property type="match status" value="1"/>
</dbReference>
<evidence type="ECO:0000256" key="7">
    <source>
        <dbReference type="PROSITE-ProRule" id="PRU10141"/>
    </source>
</evidence>
<dbReference type="PROSITE" id="PS00108">
    <property type="entry name" value="PROTEIN_KINASE_ST"/>
    <property type="match status" value="1"/>
</dbReference>
<dbReference type="SMART" id="SM00220">
    <property type="entry name" value="S_TKc"/>
    <property type="match status" value="1"/>
</dbReference>
<reference evidence="10" key="1">
    <citation type="submission" date="2024-06" db="EMBL/GenBank/DDBJ databases">
        <title>The genome sequences of Kitasatospora sp. strain HUAS MG31.</title>
        <authorList>
            <person name="Mo P."/>
        </authorList>
    </citation>
    <scope>NUCLEOTIDE SEQUENCE</scope>
    <source>
        <strain evidence="10">HUAS MG31</strain>
    </source>
</reference>
<dbReference type="EC" id="2.7.11.1" evidence="1"/>
<feature type="compositionally biased region" description="Low complexity" evidence="8">
    <location>
        <begin position="315"/>
        <end position="325"/>
    </location>
</feature>
<feature type="compositionally biased region" description="Low complexity" evidence="8">
    <location>
        <begin position="489"/>
        <end position="511"/>
    </location>
</feature>
<dbReference type="PANTHER" id="PTHR43289:SF6">
    <property type="entry name" value="SERINE_THREONINE-PROTEIN KINASE NEKL-3"/>
    <property type="match status" value="1"/>
</dbReference>
<evidence type="ECO:0000256" key="3">
    <source>
        <dbReference type="ARBA" id="ARBA00022679"/>
    </source>
</evidence>
<gene>
    <name evidence="10" type="ORF">ABWK59_06505</name>
</gene>
<feature type="domain" description="Protein kinase" evidence="9">
    <location>
        <begin position="17"/>
        <end position="276"/>
    </location>
</feature>
<protein>
    <recommendedName>
        <fullName evidence="1">non-specific serine/threonine protein kinase</fullName>
        <ecNumber evidence="1">2.7.11.1</ecNumber>
    </recommendedName>
</protein>
<dbReference type="InterPro" id="IPR011009">
    <property type="entry name" value="Kinase-like_dom_sf"/>
</dbReference>
<dbReference type="KEGG" id="kcm:ABWK59_06505"/>
<feature type="region of interest" description="Disordered" evidence="8">
    <location>
        <begin position="476"/>
        <end position="511"/>
    </location>
</feature>
<proteinExistence type="predicted"/>
<dbReference type="EMBL" id="CP159872">
    <property type="protein sequence ID" value="XCM78603.1"/>
    <property type="molecule type" value="Genomic_DNA"/>
</dbReference>
<organism evidence="10">
    <name type="scientific">Kitasatospora camelliae</name>
    <dbReference type="NCBI Taxonomy" id="3156397"/>
    <lineage>
        <taxon>Bacteria</taxon>
        <taxon>Bacillati</taxon>
        <taxon>Actinomycetota</taxon>
        <taxon>Actinomycetes</taxon>
        <taxon>Kitasatosporales</taxon>
        <taxon>Streptomycetaceae</taxon>
        <taxon>Kitasatospora</taxon>
    </lineage>
</organism>
<evidence type="ECO:0000313" key="10">
    <source>
        <dbReference type="EMBL" id="XCM78603.1"/>
    </source>
</evidence>
<dbReference type="GO" id="GO:0004674">
    <property type="term" value="F:protein serine/threonine kinase activity"/>
    <property type="evidence" value="ECO:0007669"/>
    <property type="project" value="UniProtKB-KW"/>
</dbReference>
<dbReference type="Pfam" id="PF00069">
    <property type="entry name" value="Pkinase"/>
    <property type="match status" value="1"/>
</dbReference>
<name>A0AAU8JU52_9ACTN</name>
<evidence type="ECO:0000256" key="4">
    <source>
        <dbReference type="ARBA" id="ARBA00022741"/>
    </source>
</evidence>
<keyword evidence="3 10" id="KW-0808">Transferase</keyword>
<feature type="region of interest" description="Disordered" evidence="8">
    <location>
        <begin position="279"/>
        <end position="300"/>
    </location>
</feature>
<dbReference type="PANTHER" id="PTHR43289">
    <property type="entry name" value="MITOGEN-ACTIVATED PROTEIN KINASE KINASE KINASE 20-RELATED"/>
    <property type="match status" value="1"/>
</dbReference>
<dbReference type="PROSITE" id="PS00107">
    <property type="entry name" value="PROTEIN_KINASE_ATP"/>
    <property type="match status" value="1"/>
</dbReference>
<sequence length="511" mass="53591">MTERRGDAAGRLVADRFELVDRLGAGGMGTVWRARDLTLQREVALKEMRELGVDPRDPEHAARTRERVLREARALARVNHPNVVTVYEVVDGHPYPWLVMELVAGSSLQSVLAQGPLGPARTARIGLDVLAALRAAHASGILHRDVKPGNVLIRPDGTAVLTDFGIAALEGSQTLTGTGDLIGSPEYIAPERIRGGGIGPASDLWSLGMLLYTCVEGGNPVRRDSVWEILRAVCDEPVPPPPSAGPLGAVVAALLQQEPERRPDAAELARLLAPVAAGEDADPSAAPTVRSQPGPLAAPAPTVLDRAAAPSSPDVRSTTGSTRTVGGRRWLPAALAALVAAAVATAAFTIPGLPWNGADAGADSRKGRSSDAATSGSGDFGQGAWIAVLAAVPHDTSTADRERKLAEVQDQVPRAVLENGDDWASLEPGYWVIRAPETFTDGYEALEFCARYGTEECFGHYLSENTADRAYACLANPDPDPAACRRPQDSTTSTTPDPAESPAGSASPSQG</sequence>
<dbReference type="AlphaFoldDB" id="A0AAU8JU52"/>
<dbReference type="SUPFAM" id="SSF56112">
    <property type="entry name" value="Protein kinase-like (PK-like)"/>
    <property type="match status" value="1"/>
</dbReference>
<dbReference type="CDD" id="cd14014">
    <property type="entry name" value="STKc_PknB_like"/>
    <property type="match status" value="1"/>
</dbReference>
<keyword evidence="4 7" id="KW-0547">Nucleotide-binding</keyword>
<dbReference type="GO" id="GO:0005524">
    <property type="term" value="F:ATP binding"/>
    <property type="evidence" value="ECO:0007669"/>
    <property type="project" value="UniProtKB-UniRule"/>
</dbReference>
<dbReference type="InterPro" id="IPR017441">
    <property type="entry name" value="Protein_kinase_ATP_BS"/>
</dbReference>
<evidence type="ECO:0000256" key="5">
    <source>
        <dbReference type="ARBA" id="ARBA00022777"/>
    </source>
</evidence>
<dbReference type="Gene3D" id="1.10.510.10">
    <property type="entry name" value="Transferase(Phosphotransferase) domain 1"/>
    <property type="match status" value="1"/>
</dbReference>
<keyword evidence="2" id="KW-0723">Serine/threonine-protein kinase</keyword>
<evidence type="ECO:0000256" key="6">
    <source>
        <dbReference type="ARBA" id="ARBA00022840"/>
    </source>
</evidence>
<dbReference type="InterPro" id="IPR008271">
    <property type="entry name" value="Ser/Thr_kinase_AS"/>
</dbReference>
<keyword evidence="6 7" id="KW-0067">ATP-binding</keyword>
<keyword evidence="5 10" id="KW-0418">Kinase</keyword>